<keyword evidence="3" id="KW-1185">Reference proteome</keyword>
<dbReference type="Proteomes" id="UP000192486">
    <property type="component" value="Chromosome"/>
</dbReference>
<dbReference type="EMBL" id="CP015108">
    <property type="protein sequence ID" value="ARF15593.1"/>
    <property type="molecule type" value="Genomic_DNA"/>
</dbReference>
<reference evidence="2 3" key="1">
    <citation type="submission" date="2016-04" db="EMBL/GenBank/DDBJ databases">
        <title>Comparative Genomics and Epigenetics of Sporosarcina ureae.</title>
        <authorList>
            <person name="Oliver A.S."/>
            <person name="Cooper K.K."/>
        </authorList>
    </citation>
    <scope>NUCLEOTIDE SEQUENCE [LARGE SCALE GENOMIC DNA]</scope>
    <source>
        <strain evidence="2 3">S204</strain>
    </source>
</reference>
<accession>A0ABM6JZI8</accession>
<evidence type="ECO:0000313" key="2">
    <source>
        <dbReference type="EMBL" id="ARF15593.1"/>
    </source>
</evidence>
<sequence length="363" mass="41605">MSPKRFEVQVKNVRNGSVFLSRLQREHVKISSLYVSGSAMFFETDTKGIQIIRRFRRKYHVKVQIRRKGLDTVQHRLFASLLFLIICFIPLVASLFLWNITVESDVPEIAQRMETKMEKAQITAPSLLSKLPEEDEIRRLLMQDEPSLSWIRFSRIGTSLTVSPMLAPLSTEVKEEVKEKPSHLIAKTGGVITRFALTRGERASIIHQTVKKGDMLATGILEQGEKTTVVGADGEVFADYWLECHFELPRTISYSIQGQENLNISWQKPWKGNQIKNLSFRNPVIIDKTKEAHIEEVFLKKGMEETIILPLIKHDLLSKKTNERIIKEENILHVSFTNDKVSGTILFLLNENIAEKRPITQGD</sequence>
<keyword evidence="1" id="KW-1133">Transmembrane helix</keyword>
<dbReference type="Pfam" id="PF06898">
    <property type="entry name" value="YqfD"/>
    <property type="match status" value="1"/>
</dbReference>
<name>A0ABM6JZI8_SPOUR</name>
<keyword evidence="1" id="KW-0472">Membrane</keyword>
<keyword evidence="1" id="KW-0812">Transmembrane</keyword>
<organism evidence="2 3">
    <name type="scientific">Sporosarcina ureae</name>
    <dbReference type="NCBI Taxonomy" id="1571"/>
    <lineage>
        <taxon>Bacteria</taxon>
        <taxon>Bacillati</taxon>
        <taxon>Bacillota</taxon>
        <taxon>Bacilli</taxon>
        <taxon>Bacillales</taxon>
        <taxon>Caryophanaceae</taxon>
        <taxon>Sporosarcina</taxon>
    </lineage>
</organism>
<gene>
    <name evidence="2" type="ORF">SporoS204_16355</name>
</gene>
<protein>
    <recommendedName>
        <fullName evidence="4">Stage IV sporulation protein</fullName>
    </recommendedName>
</protein>
<dbReference type="RefSeq" id="WP_029054685.1">
    <property type="nucleotide sequence ID" value="NZ_CP015108.1"/>
</dbReference>
<feature type="transmembrane region" description="Helical" evidence="1">
    <location>
        <begin position="77"/>
        <end position="98"/>
    </location>
</feature>
<dbReference type="InterPro" id="IPR010690">
    <property type="entry name" value="YqfD"/>
</dbReference>
<evidence type="ECO:0000313" key="3">
    <source>
        <dbReference type="Proteomes" id="UP000192486"/>
    </source>
</evidence>
<evidence type="ECO:0008006" key="4">
    <source>
        <dbReference type="Google" id="ProtNLM"/>
    </source>
</evidence>
<evidence type="ECO:0000256" key="1">
    <source>
        <dbReference type="SAM" id="Phobius"/>
    </source>
</evidence>
<proteinExistence type="predicted"/>